<feature type="transmembrane region" description="Helical" evidence="13">
    <location>
        <begin position="273"/>
        <end position="292"/>
    </location>
</feature>
<dbReference type="Proteomes" id="UP000824782">
    <property type="component" value="Unassembled WGS sequence"/>
</dbReference>
<dbReference type="PROSITE" id="PS50262">
    <property type="entry name" value="G_PROTEIN_RECEP_F1_2"/>
    <property type="match status" value="1"/>
</dbReference>
<keyword evidence="9" id="KW-1015">Disulfide bond</keyword>
<evidence type="ECO:0000256" key="10">
    <source>
        <dbReference type="ARBA" id="ARBA00023170"/>
    </source>
</evidence>
<keyword evidence="4 13" id="KW-0812">Transmembrane</keyword>
<evidence type="ECO:0000256" key="12">
    <source>
        <dbReference type="ARBA" id="ARBA00023224"/>
    </source>
</evidence>
<evidence type="ECO:0000256" key="1">
    <source>
        <dbReference type="ARBA" id="ARBA00004651"/>
    </source>
</evidence>
<feature type="transmembrane region" description="Helical" evidence="13">
    <location>
        <begin position="200"/>
        <end position="225"/>
    </location>
</feature>
<dbReference type="GO" id="GO:0004930">
    <property type="term" value="F:G protein-coupled receptor activity"/>
    <property type="evidence" value="ECO:0007669"/>
    <property type="project" value="UniProtKB-KW"/>
</dbReference>
<dbReference type="PRINTS" id="PR00245">
    <property type="entry name" value="OLFACTORYR"/>
</dbReference>
<dbReference type="PRINTS" id="PR00237">
    <property type="entry name" value="GPCRRHODOPSN"/>
</dbReference>
<keyword evidence="6 13" id="KW-1133">Transmembrane helix</keyword>
<dbReference type="FunFam" id="1.20.1070.10:FF:000010">
    <property type="entry name" value="Olfactory receptor"/>
    <property type="match status" value="1"/>
</dbReference>
<dbReference type="EMBL" id="WNYA01000004">
    <property type="protein sequence ID" value="KAG8573907.1"/>
    <property type="molecule type" value="Genomic_DNA"/>
</dbReference>
<keyword evidence="2" id="KW-1003">Cell membrane</keyword>
<evidence type="ECO:0000256" key="6">
    <source>
        <dbReference type="ARBA" id="ARBA00022989"/>
    </source>
</evidence>
<gene>
    <name evidence="15" type="ORF">GDO81_008930</name>
</gene>
<keyword evidence="11" id="KW-0325">Glycoprotein</keyword>
<evidence type="ECO:0000256" key="5">
    <source>
        <dbReference type="ARBA" id="ARBA00022725"/>
    </source>
</evidence>
<feature type="domain" description="G-protein coupled receptors family 1 profile" evidence="14">
    <location>
        <begin position="41"/>
        <end position="290"/>
    </location>
</feature>
<dbReference type="PANTHER" id="PTHR24242">
    <property type="entry name" value="G-PROTEIN COUPLED RECEPTOR"/>
    <property type="match status" value="1"/>
</dbReference>
<evidence type="ECO:0000256" key="11">
    <source>
        <dbReference type="ARBA" id="ARBA00023180"/>
    </source>
</evidence>
<accession>A0AAV7BNJ5</accession>
<evidence type="ECO:0000256" key="9">
    <source>
        <dbReference type="ARBA" id="ARBA00023157"/>
    </source>
</evidence>
<feature type="transmembrane region" description="Helical" evidence="13">
    <location>
        <begin position="61"/>
        <end position="86"/>
    </location>
</feature>
<comment type="caution">
    <text evidence="15">The sequence shown here is derived from an EMBL/GenBank/DDBJ whole genome shotgun (WGS) entry which is preliminary data.</text>
</comment>
<evidence type="ECO:0000256" key="8">
    <source>
        <dbReference type="ARBA" id="ARBA00023136"/>
    </source>
</evidence>
<evidence type="ECO:0000256" key="2">
    <source>
        <dbReference type="ARBA" id="ARBA00022475"/>
    </source>
</evidence>
<evidence type="ECO:0000256" key="3">
    <source>
        <dbReference type="ARBA" id="ARBA00022606"/>
    </source>
</evidence>
<dbReference type="AlphaFoldDB" id="A0AAV7BNJ5"/>
<dbReference type="GO" id="GO:0004984">
    <property type="term" value="F:olfactory receptor activity"/>
    <property type="evidence" value="ECO:0007669"/>
    <property type="project" value="InterPro"/>
</dbReference>
<feature type="transmembrane region" description="Helical" evidence="13">
    <location>
        <begin position="140"/>
        <end position="166"/>
    </location>
</feature>
<keyword evidence="10" id="KW-0675">Receptor</keyword>
<name>A0AAV7BNJ5_ENGPU</name>
<dbReference type="InterPro" id="IPR000276">
    <property type="entry name" value="GPCR_Rhodpsn"/>
</dbReference>
<dbReference type="SUPFAM" id="SSF81321">
    <property type="entry name" value="Family A G protein-coupled receptor-like"/>
    <property type="match status" value="1"/>
</dbReference>
<evidence type="ECO:0000256" key="4">
    <source>
        <dbReference type="ARBA" id="ARBA00022692"/>
    </source>
</evidence>
<dbReference type="Pfam" id="PF13853">
    <property type="entry name" value="7tm_4"/>
    <property type="match status" value="1"/>
</dbReference>
<sequence>MCEENQTQVTQIHLLGFRGLYKYKSLLFVVFLLTYTLILGGNLLIILLVSTMDHLKTPMFFFLKHLSIADVLLTTSVVPVMLHIILFEGGTLPLWVCILQLHLFGIFGFVQCFIIAIMSYDRYLAICHPLQYSSLMGPDLCLRLVIGSWSLVIVLIFCEFVVVIQFNFCGFNSVDHFFCDFVPTITLATSDISLLTMEDFIISILIVFFPFVFIILSYFSIFFTLLKISSVKSIRKAFSTCSSHLTTVCLYYGTLIAVYVAPSDDSSPEVNKYRSVLYIVVTPLINPMIYSLRNHEIKRALRKLMSHVLTNKIKNI</sequence>
<feature type="transmembrane region" description="Helical" evidence="13">
    <location>
        <begin position="26"/>
        <end position="49"/>
    </location>
</feature>
<reference evidence="15" key="1">
    <citation type="thesis" date="2020" institute="ProQuest LLC" country="789 East Eisenhower Parkway, Ann Arbor, MI, USA">
        <title>Comparative Genomics and Chromosome Evolution.</title>
        <authorList>
            <person name="Mudd A.B."/>
        </authorList>
    </citation>
    <scope>NUCLEOTIDE SEQUENCE</scope>
    <source>
        <strain evidence="15">237g6f4</strain>
        <tissue evidence="15">Blood</tissue>
    </source>
</reference>
<comment type="subcellular location">
    <subcellularLocation>
        <location evidence="1">Cell membrane</location>
        <topology evidence="1">Multi-pass membrane protein</topology>
    </subcellularLocation>
</comment>
<organism evidence="15 16">
    <name type="scientific">Engystomops pustulosus</name>
    <name type="common">Tungara frog</name>
    <name type="synonym">Physalaemus pustulosus</name>
    <dbReference type="NCBI Taxonomy" id="76066"/>
    <lineage>
        <taxon>Eukaryota</taxon>
        <taxon>Metazoa</taxon>
        <taxon>Chordata</taxon>
        <taxon>Craniata</taxon>
        <taxon>Vertebrata</taxon>
        <taxon>Euteleostomi</taxon>
        <taxon>Amphibia</taxon>
        <taxon>Batrachia</taxon>
        <taxon>Anura</taxon>
        <taxon>Neobatrachia</taxon>
        <taxon>Hyloidea</taxon>
        <taxon>Leptodactylidae</taxon>
        <taxon>Leiuperinae</taxon>
        <taxon>Engystomops</taxon>
    </lineage>
</organism>
<keyword evidence="8 13" id="KW-0472">Membrane</keyword>
<dbReference type="InterPro" id="IPR017452">
    <property type="entry name" value="GPCR_Rhodpsn_7TM"/>
</dbReference>
<feature type="transmembrane region" description="Helical" evidence="13">
    <location>
        <begin position="237"/>
        <end position="261"/>
    </location>
</feature>
<keyword evidence="3" id="KW-0716">Sensory transduction</keyword>
<dbReference type="InterPro" id="IPR000725">
    <property type="entry name" value="Olfact_rcpt"/>
</dbReference>
<evidence type="ECO:0000313" key="15">
    <source>
        <dbReference type="EMBL" id="KAG8573907.1"/>
    </source>
</evidence>
<dbReference type="Gene3D" id="1.20.1070.10">
    <property type="entry name" value="Rhodopsin 7-helix transmembrane proteins"/>
    <property type="match status" value="1"/>
</dbReference>
<feature type="transmembrane region" description="Helical" evidence="13">
    <location>
        <begin position="92"/>
        <end position="120"/>
    </location>
</feature>
<evidence type="ECO:0000313" key="16">
    <source>
        <dbReference type="Proteomes" id="UP000824782"/>
    </source>
</evidence>
<dbReference type="GO" id="GO:0005886">
    <property type="term" value="C:plasma membrane"/>
    <property type="evidence" value="ECO:0007669"/>
    <property type="project" value="UniProtKB-SubCell"/>
</dbReference>
<keyword evidence="5" id="KW-0552">Olfaction</keyword>
<evidence type="ECO:0000259" key="14">
    <source>
        <dbReference type="PROSITE" id="PS50262"/>
    </source>
</evidence>
<keyword evidence="12" id="KW-0807">Transducer</keyword>
<dbReference type="PANTHER" id="PTHR24242:SF412">
    <property type="entry name" value="OLFACTORY RECEPTOR 10A7-LIKE"/>
    <property type="match status" value="1"/>
</dbReference>
<protein>
    <recommendedName>
        <fullName evidence="14">G-protein coupled receptors family 1 profile domain-containing protein</fullName>
    </recommendedName>
</protein>
<keyword evidence="7" id="KW-0297">G-protein coupled receptor</keyword>
<dbReference type="InterPro" id="IPR050939">
    <property type="entry name" value="Olfactory_GPCR1"/>
</dbReference>
<proteinExistence type="predicted"/>
<evidence type="ECO:0000256" key="7">
    <source>
        <dbReference type="ARBA" id="ARBA00023040"/>
    </source>
</evidence>
<keyword evidence="16" id="KW-1185">Reference proteome</keyword>
<evidence type="ECO:0000256" key="13">
    <source>
        <dbReference type="SAM" id="Phobius"/>
    </source>
</evidence>